<dbReference type="GO" id="GO:0006508">
    <property type="term" value="P:proteolysis"/>
    <property type="evidence" value="ECO:0007669"/>
    <property type="project" value="UniProtKB-KW"/>
</dbReference>
<keyword evidence="5" id="KW-0788">Thiol protease</keyword>
<dbReference type="FunFam" id="3.40.50.1460:FF:000001">
    <property type="entry name" value="Caspase-3 preproprotein"/>
    <property type="match status" value="1"/>
</dbReference>
<dbReference type="PIRSF" id="PIRSF038001">
    <property type="entry name" value="Caspase_ICE"/>
    <property type="match status" value="1"/>
</dbReference>
<name>A0ABD0LPS3_9CAEN</name>
<evidence type="ECO:0000256" key="2">
    <source>
        <dbReference type="ARBA" id="ARBA00022670"/>
    </source>
</evidence>
<dbReference type="InterPro" id="IPR033139">
    <property type="entry name" value="Caspase_cys_AS"/>
</dbReference>
<dbReference type="PRINTS" id="PR00376">
    <property type="entry name" value="IL1BCENZYME"/>
</dbReference>
<evidence type="ECO:0000313" key="12">
    <source>
        <dbReference type="EMBL" id="KAK7501452.1"/>
    </source>
</evidence>
<dbReference type="InterPro" id="IPR002138">
    <property type="entry name" value="Pept_C14_p10"/>
</dbReference>
<sequence length="314" mass="34946">MTDPVLLICIADDEMDLPGYGDVTDAFPEGPDDERSALTRKPRHASELPKMAPPASDCYQMNRARQGTAIIFNNKKFDPRTGFGERKGTDKDAQNLYSLLTEMGFTTVLRNDCSTGDMISTLEKVARDDHNDADCFVCAILSHGEEGTVYGYDGSVAVERLVTPLKGNKCLSLAGKPKIFIIQACRGGKLDEGQDMEVPDAIGVGPMEPDAMEVEEPVIRRIPAEADFLMAYSVVSGFYAWRNMDEGSWFVQAVCKVLRENWKRMDLLTMMTRVCRMVAFDFESCHKQAAMSGKKQVPCITSMLTRDVYFSPKK</sequence>
<feature type="active site" evidence="7">
    <location>
        <position position="143"/>
    </location>
</feature>
<dbReference type="PANTHER" id="PTHR10454:SF232">
    <property type="entry name" value="AT03047P-RELATED"/>
    <property type="match status" value="1"/>
</dbReference>
<evidence type="ECO:0000256" key="5">
    <source>
        <dbReference type="ARBA" id="ARBA00022807"/>
    </source>
</evidence>
<dbReference type="GO" id="GO:0006915">
    <property type="term" value="P:apoptotic process"/>
    <property type="evidence" value="ECO:0007669"/>
    <property type="project" value="UniProtKB-KW"/>
</dbReference>
<dbReference type="CDD" id="cd00032">
    <property type="entry name" value="CASc"/>
    <property type="match status" value="1"/>
</dbReference>
<dbReference type="Pfam" id="PF00656">
    <property type="entry name" value="Peptidase_C14"/>
    <property type="match status" value="1"/>
</dbReference>
<gene>
    <name evidence="12" type="ORF">BaRGS_00007256</name>
</gene>
<accession>A0ABD0LPS3</accession>
<keyword evidence="4" id="KW-0378">Hydrolase</keyword>
<dbReference type="InterPro" id="IPR001309">
    <property type="entry name" value="Pept_C14_p20"/>
</dbReference>
<reference evidence="12 13" key="1">
    <citation type="journal article" date="2023" name="Sci. Data">
        <title>Genome assembly of the Korean intertidal mud-creeper Batillaria attramentaria.</title>
        <authorList>
            <person name="Patra A.K."/>
            <person name="Ho P.T."/>
            <person name="Jun S."/>
            <person name="Lee S.J."/>
            <person name="Kim Y."/>
            <person name="Won Y.J."/>
        </authorList>
    </citation>
    <scope>NUCLEOTIDE SEQUENCE [LARGE SCALE GENOMIC DNA]</scope>
    <source>
        <strain evidence="12">Wonlab-2016</strain>
    </source>
</reference>
<dbReference type="EMBL" id="JACVVK020000031">
    <property type="protein sequence ID" value="KAK7501452.1"/>
    <property type="molecule type" value="Genomic_DNA"/>
</dbReference>
<feature type="domain" description="Caspase family p10" evidence="10">
    <location>
        <begin position="218"/>
        <end position="312"/>
    </location>
</feature>
<protein>
    <recommendedName>
        <fullName evidence="14">Caspase-3</fullName>
    </recommendedName>
</protein>
<dbReference type="InterPro" id="IPR015917">
    <property type="entry name" value="Pept_C14A"/>
</dbReference>
<proteinExistence type="inferred from homology"/>
<dbReference type="SMART" id="SM00115">
    <property type="entry name" value="CASc"/>
    <property type="match status" value="1"/>
</dbReference>
<dbReference type="InterPro" id="IPR011600">
    <property type="entry name" value="Pept_C14_caspase"/>
</dbReference>
<feature type="domain" description="Caspase family p20" evidence="11">
    <location>
        <begin position="65"/>
        <end position="189"/>
    </location>
</feature>
<dbReference type="PROSITE" id="PS50207">
    <property type="entry name" value="CASPASE_P10"/>
    <property type="match status" value="1"/>
</dbReference>
<keyword evidence="13" id="KW-1185">Reference proteome</keyword>
<evidence type="ECO:0000259" key="11">
    <source>
        <dbReference type="PROSITE" id="PS50208"/>
    </source>
</evidence>
<dbReference type="AlphaFoldDB" id="A0ABD0LPS3"/>
<dbReference type="PROSITE" id="PS01121">
    <property type="entry name" value="CASPASE_HIS"/>
    <property type="match status" value="1"/>
</dbReference>
<dbReference type="SUPFAM" id="SSF52129">
    <property type="entry name" value="Caspase-like"/>
    <property type="match status" value="1"/>
</dbReference>
<dbReference type="GO" id="GO:0008234">
    <property type="term" value="F:cysteine-type peptidase activity"/>
    <property type="evidence" value="ECO:0007669"/>
    <property type="project" value="UniProtKB-KW"/>
</dbReference>
<comment type="similarity">
    <text evidence="1 8">Belongs to the peptidase C14A family.</text>
</comment>
<dbReference type="PANTHER" id="PTHR10454">
    <property type="entry name" value="CASPASE"/>
    <property type="match status" value="1"/>
</dbReference>
<evidence type="ECO:0000256" key="8">
    <source>
        <dbReference type="RuleBase" id="RU003971"/>
    </source>
</evidence>
<organism evidence="12 13">
    <name type="scientific">Batillaria attramentaria</name>
    <dbReference type="NCBI Taxonomy" id="370345"/>
    <lineage>
        <taxon>Eukaryota</taxon>
        <taxon>Metazoa</taxon>
        <taxon>Spiralia</taxon>
        <taxon>Lophotrochozoa</taxon>
        <taxon>Mollusca</taxon>
        <taxon>Gastropoda</taxon>
        <taxon>Caenogastropoda</taxon>
        <taxon>Sorbeoconcha</taxon>
        <taxon>Cerithioidea</taxon>
        <taxon>Batillariidae</taxon>
        <taxon>Batillaria</taxon>
    </lineage>
</organism>
<comment type="caution">
    <text evidence="12">The sequence shown here is derived from an EMBL/GenBank/DDBJ whole genome shotgun (WGS) entry which is preliminary data.</text>
</comment>
<keyword evidence="3" id="KW-0053">Apoptosis</keyword>
<feature type="active site" evidence="7">
    <location>
        <position position="185"/>
    </location>
</feature>
<evidence type="ECO:0000256" key="6">
    <source>
        <dbReference type="ARBA" id="ARBA00023145"/>
    </source>
</evidence>
<dbReference type="PROSITE" id="PS01122">
    <property type="entry name" value="CASPASE_CYS"/>
    <property type="match status" value="1"/>
</dbReference>
<dbReference type="InterPro" id="IPR016129">
    <property type="entry name" value="Caspase_his_AS"/>
</dbReference>
<evidence type="ECO:0000256" key="4">
    <source>
        <dbReference type="ARBA" id="ARBA00022801"/>
    </source>
</evidence>
<evidence type="ECO:0000259" key="10">
    <source>
        <dbReference type="PROSITE" id="PS50207"/>
    </source>
</evidence>
<evidence type="ECO:0000256" key="9">
    <source>
        <dbReference type="SAM" id="MobiDB-lite"/>
    </source>
</evidence>
<dbReference type="InterPro" id="IPR002398">
    <property type="entry name" value="Pept_C14"/>
</dbReference>
<evidence type="ECO:0000256" key="7">
    <source>
        <dbReference type="PIRSR" id="PIRSR038001-1"/>
    </source>
</evidence>
<dbReference type="Proteomes" id="UP001519460">
    <property type="component" value="Unassembled WGS sequence"/>
</dbReference>
<feature type="region of interest" description="Disordered" evidence="9">
    <location>
        <begin position="24"/>
        <end position="56"/>
    </location>
</feature>
<dbReference type="InterPro" id="IPR029030">
    <property type="entry name" value="Caspase-like_dom_sf"/>
</dbReference>
<dbReference type="Gene3D" id="3.40.50.1460">
    <property type="match status" value="1"/>
</dbReference>
<keyword evidence="6" id="KW-0865">Zymogen</keyword>
<evidence type="ECO:0008006" key="14">
    <source>
        <dbReference type="Google" id="ProtNLM"/>
    </source>
</evidence>
<keyword evidence="2" id="KW-0645">Protease</keyword>
<evidence type="ECO:0000256" key="1">
    <source>
        <dbReference type="ARBA" id="ARBA00010134"/>
    </source>
</evidence>
<dbReference type="PROSITE" id="PS50208">
    <property type="entry name" value="CASPASE_P20"/>
    <property type="match status" value="1"/>
</dbReference>
<evidence type="ECO:0000256" key="3">
    <source>
        <dbReference type="ARBA" id="ARBA00022703"/>
    </source>
</evidence>
<evidence type="ECO:0000313" key="13">
    <source>
        <dbReference type="Proteomes" id="UP001519460"/>
    </source>
</evidence>